<sequence length="543" mass="55353">MRKGAKIAIVGGVCTVMVGGAGYGAYNLVTAVTGGNTVSSQGSEYKSGPPSGDEVKETSERFLAAWAKNDPGAAARLTDYADNAMSVLGDWHDKAHVTHTELTATKADGAKVAFHVKATVTYGKKTRTLSYDSSLTVVRGQTTGRALVDWSPAVVHPAMKKGDTLVTGEAPAPPIEAVDRNGTVLTKDTYPSLGPVLDQLRAKYGDAAGGSPGIETYVERTDAGGETSAAKTLLTLAKGKPGTLRTTISATAQAAAEQAVKKYQESSVVAVKPSTGEVLAVANEAKGEFNAAFQGGTAPGSVMKILTAAALIDNGVTSANGQAPCPGSAVAMSQTFHNLKGMRPNQNATLADSFARSCNTAFIKLSDDLGAKKFAAEAEDRFGLGKDWKTGIVSRDGSVELPGDSDDAAAMIGQGRVKMNPLNMASVTATAITGTFHQPVLVSRKIDDHPLATARGLKPGTSDQLRQMMRLTATNGTAAAAMAGVPGDKGAKTGSAEVDGQGDANSWFTGYSGDVAAAATVPRGGHGGDAAGPVVAAVLRAGA</sequence>
<dbReference type="InterPro" id="IPR007887">
    <property type="entry name" value="MecA_N"/>
</dbReference>
<dbReference type="InterPro" id="IPR050515">
    <property type="entry name" value="Beta-lactam/transpept"/>
</dbReference>
<evidence type="ECO:0000259" key="2">
    <source>
        <dbReference type="Pfam" id="PF00905"/>
    </source>
</evidence>
<organism evidence="4 5">
    <name type="scientific">Streptomyces endophyticus</name>
    <dbReference type="NCBI Taxonomy" id="714166"/>
    <lineage>
        <taxon>Bacteria</taxon>
        <taxon>Bacillati</taxon>
        <taxon>Actinomycetota</taxon>
        <taxon>Actinomycetes</taxon>
        <taxon>Kitasatosporales</taxon>
        <taxon>Streptomycetaceae</taxon>
        <taxon>Streptomyces</taxon>
    </lineage>
</organism>
<dbReference type="EMBL" id="JAOZYC010000158">
    <property type="protein sequence ID" value="MEB8342148.1"/>
    <property type="molecule type" value="Genomic_DNA"/>
</dbReference>
<dbReference type="Gene3D" id="3.40.710.10">
    <property type="entry name" value="DD-peptidase/beta-lactamase superfamily"/>
    <property type="match status" value="1"/>
</dbReference>
<dbReference type="Proteomes" id="UP001354931">
    <property type="component" value="Unassembled WGS sequence"/>
</dbReference>
<dbReference type="Pfam" id="PF00905">
    <property type="entry name" value="Transpeptidase"/>
    <property type="match status" value="1"/>
</dbReference>
<dbReference type="Pfam" id="PF05223">
    <property type="entry name" value="MecA_N"/>
    <property type="match status" value="1"/>
</dbReference>
<name>A0ABU6FFB0_9ACTN</name>
<feature type="transmembrane region" description="Helical" evidence="1">
    <location>
        <begin position="7"/>
        <end position="26"/>
    </location>
</feature>
<dbReference type="RefSeq" id="WP_326021488.1">
    <property type="nucleotide sequence ID" value="NZ_JAOZYC010000158.1"/>
</dbReference>
<dbReference type="InterPro" id="IPR012338">
    <property type="entry name" value="Beta-lactam/transpept-like"/>
</dbReference>
<comment type="caution">
    <text evidence="4">The sequence shown here is derived from an EMBL/GenBank/DDBJ whole genome shotgun (WGS) entry which is preliminary data.</text>
</comment>
<keyword evidence="1" id="KW-0472">Membrane</keyword>
<evidence type="ECO:0000259" key="3">
    <source>
        <dbReference type="Pfam" id="PF05223"/>
    </source>
</evidence>
<reference evidence="4 5" key="1">
    <citation type="submission" date="2022-10" db="EMBL/GenBank/DDBJ databases">
        <authorList>
            <person name="Xie J."/>
            <person name="Shen N."/>
        </authorList>
    </citation>
    <scope>NUCLEOTIDE SEQUENCE [LARGE SCALE GENOMIC DNA]</scope>
    <source>
        <strain evidence="4 5">YIM65594</strain>
    </source>
</reference>
<evidence type="ECO:0000256" key="1">
    <source>
        <dbReference type="SAM" id="Phobius"/>
    </source>
</evidence>
<feature type="domain" description="Penicillin-binding protein transpeptidase" evidence="2">
    <location>
        <begin position="267"/>
        <end position="539"/>
    </location>
</feature>
<evidence type="ECO:0000313" key="5">
    <source>
        <dbReference type="Proteomes" id="UP001354931"/>
    </source>
</evidence>
<dbReference type="PANTHER" id="PTHR30627:SF24">
    <property type="entry name" value="PENICILLIN-BINDING PROTEIN 4B"/>
    <property type="match status" value="1"/>
</dbReference>
<protein>
    <submittedName>
        <fullName evidence="4">Penicillin-binding transpeptidase domain-containing protein</fullName>
    </submittedName>
</protein>
<evidence type="ECO:0000313" key="4">
    <source>
        <dbReference type="EMBL" id="MEB8342148.1"/>
    </source>
</evidence>
<dbReference type="PANTHER" id="PTHR30627">
    <property type="entry name" value="PEPTIDOGLYCAN D,D-TRANSPEPTIDASE"/>
    <property type="match status" value="1"/>
</dbReference>
<accession>A0ABU6FFB0</accession>
<dbReference type="InterPro" id="IPR001460">
    <property type="entry name" value="PCN-bd_Tpept"/>
</dbReference>
<feature type="domain" description="NTF2-like N-terminal transpeptidase" evidence="3">
    <location>
        <begin position="56"/>
        <end position="163"/>
    </location>
</feature>
<keyword evidence="1" id="KW-1133">Transmembrane helix</keyword>
<proteinExistence type="predicted"/>
<gene>
    <name evidence="4" type="ORF">OKJ99_32105</name>
</gene>
<keyword evidence="1" id="KW-0812">Transmembrane</keyword>
<dbReference type="SUPFAM" id="SSF56601">
    <property type="entry name" value="beta-lactamase/transpeptidase-like"/>
    <property type="match status" value="1"/>
</dbReference>
<keyword evidence="5" id="KW-1185">Reference proteome</keyword>